<keyword evidence="3" id="KW-1185">Reference proteome</keyword>
<sequence length="139" mass="16126">MTISYFCNKEQQPEVSELPEVLGDTFSLWEKTDHTLKALCPETTGYWKFPTKKAGWTWIDAHKKRVLLYRQPCDKHFRATIVLGETAINMLLNNESITADLKQRVEATTAYTEGRSILIEVRTEQDLDELIFLLPYKLS</sequence>
<dbReference type="OrthoDB" id="880832at91061"/>
<protein>
    <recommendedName>
        <fullName evidence="4">DUF3788 domain-containing protein</fullName>
    </recommendedName>
</protein>
<evidence type="ECO:0008006" key="4">
    <source>
        <dbReference type="Google" id="ProtNLM"/>
    </source>
</evidence>
<dbReference type="EMBL" id="CP147247">
    <property type="protein sequence ID" value="WYJ90854.1"/>
    <property type="molecule type" value="Genomic_DNA"/>
</dbReference>
<dbReference type="EMBL" id="NGMM01000002">
    <property type="protein sequence ID" value="OTP17247.1"/>
    <property type="molecule type" value="Genomic_DNA"/>
</dbReference>
<organism evidence="1">
    <name type="scientific">Candidatus Enterococcus clewellii</name>
    <dbReference type="NCBI Taxonomy" id="1834193"/>
    <lineage>
        <taxon>Bacteria</taxon>
        <taxon>Bacillati</taxon>
        <taxon>Bacillota</taxon>
        <taxon>Bacilli</taxon>
        <taxon>Lactobacillales</taxon>
        <taxon>Enterococcaceae</taxon>
        <taxon>Enterococcus</taxon>
    </lineage>
</organism>
<evidence type="ECO:0000313" key="3">
    <source>
        <dbReference type="Proteomes" id="UP000195141"/>
    </source>
</evidence>
<reference evidence="1" key="1">
    <citation type="submission" date="2017-05" db="EMBL/GenBank/DDBJ databases">
        <title>The Genome Sequence of Enterococcus sp. 9E7_DIV0242.</title>
        <authorList>
            <consortium name="The Broad Institute Genomics Platform"/>
            <consortium name="The Broad Institute Genomic Center for Infectious Diseases"/>
            <person name="Earl A."/>
            <person name="Manson A."/>
            <person name="Schwartman J."/>
            <person name="Gilmore M."/>
            <person name="Abouelleil A."/>
            <person name="Cao P."/>
            <person name="Chapman S."/>
            <person name="Cusick C."/>
            <person name="Shea T."/>
            <person name="Young S."/>
            <person name="Neafsey D."/>
            <person name="Nusbaum C."/>
            <person name="Birren B."/>
        </authorList>
    </citation>
    <scope>NUCLEOTIDE SEQUENCE [LARGE SCALE GENOMIC DNA]</scope>
    <source>
        <strain evidence="1">9E7_DIV0242</strain>
    </source>
</reference>
<reference evidence="2" key="3">
    <citation type="submission" date="2024-03" db="EMBL/GenBank/DDBJ databases">
        <title>The Genome Sequence of Enterococcus sp. DIV0242b.</title>
        <authorList>
            <consortium name="The Broad Institute Genomics Platform"/>
            <consortium name="The Broad Institute Microbial Omics Core"/>
            <consortium name="The Broad Institute Genomic Center for Infectious Diseases"/>
            <person name="Earl A."/>
            <person name="Manson A."/>
            <person name="Gilmore M."/>
            <person name="Schwartman J."/>
            <person name="Shea T."/>
            <person name="Abouelleil A."/>
            <person name="Cao P."/>
            <person name="Chapman S."/>
            <person name="Cusick C."/>
            <person name="Young S."/>
            <person name="Neafsey D."/>
            <person name="Nusbaum C."/>
            <person name="Birren B."/>
        </authorList>
    </citation>
    <scope>NUCLEOTIDE SEQUENCE</scope>
    <source>
        <strain evidence="2">9E7_DIV0242</strain>
    </source>
</reference>
<evidence type="ECO:0000313" key="1">
    <source>
        <dbReference type="EMBL" id="OTP17247.1"/>
    </source>
</evidence>
<evidence type="ECO:0000313" key="2">
    <source>
        <dbReference type="EMBL" id="WYJ90854.1"/>
    </source>
</evidence>
<dbReference type="InterPro" id="IPR024265">
    <property type="entry name" value="DUF3788"/>
</dbReference>
<dbReference type="Pfam" id="PF12663">
    <property type="entry name" value="DUF3788"/>
    <property type="match status" value="1"/>
</dbReference>
<proteinExistence type="predicted"/>
<dbReference type="Proteomes" id="UP000195141">
    <property type="component" value="Chromosome"/>
</dbReference>
<name>A0A242K856_9ENTE</name>
<gene>
    <name evidence="1" type="ORF">A5888_001385</name>
    <name evidence="2" type="ORF">A5888_002622</name>
</gene>
<dbReference type="AlphaFoldDB" id="A0A242K856"/>
<reference evidence="2" key="2">
    <citation type="submission" date="2017-05" db="EMBL/GenBank/DDBJ databases">
        <authorList>
            <consortium name="The Broad Institute Genomics Platform"/>
            <consortium name="The Broad Institute Genomic Center for Infectious Diseases"/>
            <person name="Earl A."/>
            <person name="Manson A."/>
            <person name="Schwartman J."/>
            <person name="Gilmore M."/>
            <person name="Abouelleil A."/>
            <person name="Cao P."/>
            <person name="Chapman S."/>
            <person name="Cusick C."/>
            <person name="Shea T."/>
            <person name="Young S."/>
            <person name="Neafsey D."/>
            <person name="Nusbaum C."/>
            <person name="Birren B."/>
        </authorList>
    </citation>
    <scope>NUCLEOTIDE SEQUENCE</scope>
    <source>
        <strain evidence="2">9E7_DIV0242</strain>
    </source>
</reference>
<dbReference type="RefSeq" id="WP_086348494.1">
    <property type="nucleotide sequence ID" value="NZ_CP147247.1"/>
</dbReference>
<accession>A0A242K856</accession>